<reference evidence="1" key="1">
    <citation type="submission" date="2019-11" db="EMBL/GenBank/DDBJ databases">
        <title>The nuclear and mitochondrial genomes of Frieseomelitta varia - a highly eusocial stingless bee (Meliponini) with a permanently sterile worker caste.</title>
        <authorList>
            <person name="Freitas F.C.P."/>
            <person name="Lourenco A.P."/>
            <person name="Nunes F.M.F."/>
            <person name="Paschoal A.R."/>
            <person name="Abreu F.C.P."/>
            <person name="Barbin F.O."/>
            <person name="Bataglia L."/>
            <person name="Cardoso-Junior C.A.M."/>
            <person name="Cervoni M.S."/>
            <person name="Silva S.R."/>
            <person name="Dalarmi F."/>
            <person name="Del Lama M.A."/>
            <person name="Depintor T.S."/>
            <person name="Ferreira K.M."/>
            <person name="Goria P.S."/>
            <person name="Jaskot M.C."/>
            <person name="Lago D.C."/>
            <person name="Luna-Lucena D."/>
            <person name="Moda L.M."/>
            <person name="Nascimento L."/>
            <person name="Pedrino M."/>
            <person name="Rabico F.O."/>
            <person name="Sanches F.C."/>
            <person name="Santos D.E."/>
            <person name="Santos C.G."/>
            <person name="Vieira J."/>
            <person name="Lopes T.F."/>
            <person name="Barchuk A.R."/>
            <person name="Hartfelder K."/>
            <person name="Simoes Z.L.P."/>
            <person name="Bitondi M.M.G."/>
            <person name="Pinheiro D.G."/>
        </authorList>
    </citation>
    <scope>NUCLEOTIDE SEQUENCE</scope>
    <source>
        <strain evidence="1">USP_RPSP 00005682</strain>
        <tissue evidence="1">Whole individual</tissue>
    </source>
</reference>
<organism evidence="1 2">
    <name type="scientific">Frieseomelitta varia</name>
    <dbReference type="NCBI Taxonomy" id="561572"/>
    <lineage>
        <taxon>Eukaryota</taxon>
        <taxon>Metazoa</taxon>
        <taxon>Ecdysozoa</taxon>
        <taxon>Arthropoda</taxon>
        <taxon>Hexapoda</taxon>
        <taxon>Insecta</taxon>
        <taxon>Pterygota</taxon>
        <taxon>Neoptera</taxon>
        <taxon>Endopterygota</taxon>
        <taxon>Hymenoptera</taxon>
        <taxon>Apocrita</taxon>
        <taxon>Aculeata</taxon>
        <taxon>Apoidea</taxon>
        <taxon>Anthophila</taxon>
        <taxon>Apidae</taxon>
        <taxon>Frieseomelitta</taxon>
    </lineage>
</organism>
<name>A0A833RGC6_9HYME</name>
<comment type="caution">
    <text evidence="1">The sequence shown here is derived from an EMBL/GenBank/DDBJ whole genome shotgun (WGS) entry which is preliminary data.</text>
</comment>
<sequence length="469" mass="55418">MTRCNKSEVNLKSTAYNQNGQSYFEQLTAYNSMSLHLRRVLLAKCAVDARNKTYMRRRKQTCKQIDWKPRYVKTEIKNNIIDRLAYDTSYYPADFLRMNSKYYCQHEDQKYFTDPLYDYNEISLRSRLHVACPSSSTFKTNSLEPVISDNKNKRQQSYTRFNRDKKVFNPMSVKTAVKIQDRYLLFIDKLFILNNICRVEKNSIYYESTCDYLSQNINHLSSEINTSRNYGDYETPQISINLIDSHKTCTEDEETKYAKFMYDITHEIILNGLYTDKELQEVFNKHIEENKTLLDMNRMLYEIYQLKFALNISDTSEEEKLEDLICAQQLLNISEIRPPTPSKVLNENRVLKKLTDYQNLDEIRRDSLSRRKSVLLIDANPELHITERDVLTSLIEADINPKEARKIYRRLSSKSKSLFKPNEEYAMGENIDIFNNSLTESYNVNKVDESKRSSMIDDFITQESKDVQT</sequence>
<evidence type="ECO:0000313" key="1">
    <source>
        <dbReference type="EMBL" id="KAF3428299.1"/>
    </source>
</evidence>
<dbReference type="EMBL" id="WNWW01000221">
    <property type="protein sequence ID" value="KAF3428299.1"/>
    <property type="molecule type" value="Genomic_DNA"/>
</dbReference>
<dbReference type="PANTHER" id="PTHR14917">
    <property type="entry name" value="SPERMATOGENESIS-ASSOCIATED PROTEIN 7"/>
    <property type="match status" value="1"/>
</dbReference>
<evidence type="ECO:0008006" key="3">
    <source>
        <dbReference type="Google" id="ProtNLM"/>
    </source>
</evidence>
<dbReference type="InterPro" id="IPR029357">
    <property type="entry name" value="SPATA7"/>
</dbReference>
<dbReference type="GO" id="GO:0005930">
    <property type="term" value="C:axoneme"/>
    <property type="evidence" value="ECO:0007669"/>
    <property type="project" value="TreeGrafter"/>
</dbReference>
<gene>
    <name evidence="1" type="ORF">E2986_05323</name>
</gene>
<keyword evidence="2" id="KW-1185">Reference proteome</keyword>
<dbReference type="GO" id="GO:0000226">
    <property type="term" value="P:microtubule cytoskeleton organization"/>
    <property type="evidence" value="ECO:0007669"/>
    <property type="project" value="TreeGrafter"/>
</dbReference>
<dbReference type="Pfam" id="PF15244">
    <property type="entry name" value="HSD3"/>
    <property type="match status" value="1"/>
</dbReference>
<evidence type="ECO:0000313" key="2">
    <source>
        <dbReference type="Proteomes" id="UP000655588"/>
    </source>
</evidence>
<proteinExistence type="predicted"/>
<dbReference type="Proteomes" id="UP000655588">
    <property type="component" value="Unassembled WGS sequence"/>
</dbReference>
<accession>A0A833RGC6</accession>
<dbReference type="PANTHER" id="PTHR14917:SF4">
    <property type="entry name" value="SPERMATOGENESIS-ASSOCIATED 7"/>
    <property type="match status" value="1"/>
</dbReference>
<dbReference type="GO" id="GO:0036064">
    <property type="term" value="C:ciliary basal body"/>
    <property type="evidence" value="ECO:0007669"/>
    <property type="project" value="TreeGrafter"/>
</dbReference>
<dbReference type="AlphaFoldDB" id="A0A833RGC6"/>
<protein>
    <recommendedName>
        <fullName evidence="3">Spermatogenesis-associated protein 7</fullName>
    </recommendedName>
</protein>